<organism evidence="2 3">
    <name type="scientific">Meripilus lineatus</name>
    <dbReference type="NCBI Taxonomy" id="2056292"/>
    <lineage>
        <taxon>Eukaryota</taxon>
        <taxon>Fungi</taxon>
        <taxon>Dikarya</taxon>
        <taxon>Basidiomycota</taxon>
        <taxon>Agaricomycotina</taxon>
        <taxon>Agaricomycetes</taxon>
        <taxon>Polyporales</taxon>
        <taxon>Meripilaceae</taxon>
        <taxon>Meripilus</taxon>
    </lineage>
</organism>
<dbReference type="EMBL" id="JANAWD010000169">
    <property type="protein sequence ID" value="KAJ3484977.1"/>
    <property type="molecule type" value="Genomic_DNA"/>
</dbReference>
<accession>A0AAD5V355</accession>
<evidence type="ECO:0000313" key="2">
    <source>
        <dbReference type="EMBL" id="KAJ3484977.1"/>
    </source>
</evidence>
<evidence type="ECO:0000256" key="1">
    <source>
        <dbReference type="SAM" id="MobiDB-lite"/>
    </source>
</evidence>
<dbReference type="AlphaFoldDB" id="A0AAD5V355"/>
<evidence type="ECO:0000313" key="3">
    <source>
        <dbReference type="Proteomes" id="UP001212997"/>
    </source>
</evidence>
<dbReference type="Proteomes" id="UP001212997">
    <property type="component" value="Unassembled WGS sequence"/>
</dbReference>
<keyword evidence="3" id="KW-1185">Reference proteome</keyword>
<protein>
    <submittedName>
        <fullName evidence="2">Uncharacterized protein</fullName>
    </submittedName>
</protein>
<reference evidence="2" key="1">
    <citation type="submission" date="2022-07" db="EMBL/GenBank/DDBJ databases">
        <title>Genome Sequence of Physisporinus lineatus.</title>
        <authorList>
            <person name="Buettner E."/>
        </authorList>
    </citation>
    <scope>NUCLEOTIDE SEQUENCE</scope>
    <source>
        <strain evidence="2">VT162</strain>
    </source>
</reference>
<gene>
    <name evidence="2" type="ORF">NLI96_g5273</name>
</gene>
<feature type="region of interest" description="Disordered" evidence="1">
    <location>
        <begin position="452"/>
        <end position="503"/>
    </location>
</feature>
<feature type="compositionally biased region" description="Acidic residues" evidence="1">
    <location>
        <begin position="184"/>
        <end position="212"/>
    </location>
</feature>
<comment type="caution">
    <text evidence="2">The sequence shown here is derived from an EMBL/GenBank/DDBJ whole genome shotgun (WGS) entry which is preliminary data.</text>
</comment>
<feature type="region of interest" description="Disordered" evidence="1">
    <location>
        <begin position="159"/>
        <end position="216"/>
    </location>
</feature>
<feature type="compositionally biased region" description="Basic and acidic residues" evidence="1">
    <location>
        <begin position="159"/>
        <end position="183"/>
    </location>
</feature>
<proteinExistence type="predicted"/>
<feature type="compositionally biased region" description="Polar residues" evidence="1">
    <location>
        <begin position="464"/>
        <end position="483"/>
    </location>
</feature>
<name>A0AAD5V355_9APHY</name>
<sequence>MNITFHSFEDLSPTTLPPQVSKLVDVLQAPLPKWLDFEKLTSWCKERRVHELNEFCDAHMNDDVYGRLMVPLRDVIYLALRIEAVSSDPFSPRQTRHLWSSLIAQLGFLLNPHVETLSILSDQPFAQPKGFSSDEGTASMLISFQAERAMLNRALNPKELSDPFDHPQWKRDSEGEDTEAKESEGEESEEGDSEEESEEEDTETKESEEEESAMNVSQALWRNGVDDFYYPRVPEYDEFEADIFFGIDRKSASTPPLVDWLDLPSYTHILSGSHVWPIAIFPIFSVADSTNIIPLVASIACQRTVWGLQLPVVAFEISNVDRVGHIHIGWAEQNETHAVPSIHVIRPSKTPASGRLTSATFDLGVPESATRFGQFILSLSHQYHTIGLELPIRVPDTIRWRSDDMPPTLENLELGLHERVKDWSKDVPVDIDPLSSSDSSGIQTPVDDSFVQAAGFPPAEGGTMTKTNDTPRTDTSQSQTPSKQGFDFHHPKSPQSDTRLSGRKKLHVNSNGRCANSEFAGQVPTQCNYQEESPTIASYCHDRNVVCITSDQPEVLGTPAEMGSMCNLYRNMSRLCYPSPDSEYAVTWKDERELGVALPEAVAHLHQTFLDNWPKQDESNPQLLEDKCAKIMQRRFREVWQTVRRSTHTQDSPGSREADSRLSWDYLLSLAYVDHADEIKSDHLLLEANLRMSQNQLAKCPLVALKDTLEKLQNLAELNRRLCLQAFQDAIDMEKDSRLCDSYEKRSRATGSLTSSLISAGRNPKATHTKTLQRARIEAASGICDALLVAPIRAKVVEEDVARQAYSKYCLVKSALEHPRFGHSSSAKVKVNTPSASTDILYGFPLLGLDEDFISTSKAFKSSPLSYSKRGFLHSLKEILIYLPQLVVEYKKVDGKSETALNQSLDWWSPEQ</sequence>